<reference evidence="1 2" key="1">
    <citation type="journal article" date="2013" name="Genome Announc.">
        <title>Draft Genome Sequence of Staphylococcus simulans UMC-CNS-990, Isolated from a Case of Chronic Bovine Mastitis.</title>
        <authorList>
            <person name="Calcutt M.J."/>
            <person name="Foecking M.F."/>
            <person name="Hsieh H.Y."/>
            <person name="Perry J."/>
            <person name="Stewart G.C."/>
            <person name="Middleton J.R."/>
        </authorList>
    </citation>
    <scope>NUCLEOTIDE SEQUENCE [LARGE SCALE GENOMIC DNA]</scope>
    <source>
        <strain evidence="1 2">UMC-CNS-990</strain>
    </source>
</reference>
<proteinExistence type="predicted"/>
<comment type="caution">
    <text evidence="1">The sequence shown here is derived from an EMBL/GenBank/DDBJ whole genome shotgun (WGS) entry which is preliminary data.</text>
</comment>
<evidence type="ECO:0008006" key="3">
    <source>
        <dbReference type="Google" id="ProtNLM"/>
    </source>
</evidence>
<gene>
    <name evidence="1" type="ORF">SSIM_05020</name>
</gene>
<organism evidence="1 2">
    <name type="scientific">Staphylococcus simulans UMC-CNS-990</name>
    <dbReference type="NCBI Taxonomy" id="1405498"/>
    <lineage>
        <taxon>Bacteria</taxon>
        <taxon>Bacillati</taxon>
        <taxon>Bacillota</taxon>
        <taxon>Bacilli</taxon>
        <taxon>Bacillales</taxon>
        <taxon>Staphylococcaceae</taxon>
        <taxon>Staphylococcus</taxon>
    </lineage>
</organism>
<dbReference type="Proteomes" id="UP000017131">
    <property type="component" value="Unassembled WGS sequence"/>
</dbReference>
<dbReference type="RefSeq" id="WP_023015319.1">
    <property type="nucleotide sequence ID" value="NZ_AXDY01000004.1"/>
</dbReference>
<accession>A0ABP2YU48</accession>
<protein>
    <recommendedName>
        <fullName evidence="3">Phage protein</fullName>
    </recommendedName>
</protein>
<evidence type="ECO:0000313" key="2">
    <source>
        <dbReference type="Proteomes" id="UP000017131"/>
    </source>
</evidence>
<name>A0ABP2YU48_STASI</name>
<keyword evidence="2" id="KW-1185">Reference proteome</keyword>
<evidence type="ECO:0000313" key="1">
    <source>
        <dbReference type="EMBL" id="ERS93563.1"/>
    </source>
</evidence>
<sequence>MTNEAKFVLLHLYSIFLDKIEDGESKRSSSYFGSDIESHEKYFLGLNFEDYIDAVFELKSKKLLTVAPGDDGFAEMALNHEGIAYSENLTNKNYKNLLSLTKDLKKLIF</sequence>
<dbReference type="EMBL" id="AXDY01000004">
    <property type="protein sequence ID" value="ERS93563.1"/>
    <property type="molecule type" value="Genomic_DNA"/>
</dbReference>